<dbReference type="PANTHER" id="PTHR10806:SF6">
    <property type="entry name" value="SIGNAL PEPTIDASE COMPLEX CATALYTIC SUBUNIT SEC11"/>
    <property type="match status" value="1"/>
</dbReference>
<dbReference type="GO" id="GO:0012505">
    <property type="term" value="C:endomembrane system"/>
    <property type="evidence" value="ECO:0007669"/>
    <property type="project" value="UniProtKB-SubCell"/>
</dbReference>
<gene>
    <name evidence="8" type="ordered locus">Smar_1272</name>
</gene>
<dbReference type="OrthoDB" id="4822at2157"/>
<keyword evidence="9" id="KW-1185">Reference proteome</keyword>
<keyword evidence="5 6" id="KW-0472">Membrane</keyword>
<proteinExistence type="predicted"/>
<dbReference type="GO" id="GO:0006465">
    <property type="term" value="P:signal peptide processing"/>
    <property type="evidence" value="ECO:0007669"/>
    <property type="project" value="InterPro"/>
</dbReference>
<dbReference type="SUPFAM" id="SSF51306">
    <property type="entry name" value="LexA/Signal peptidase"/>
    <property type="match status" value="1"/>
</dbReference>
<organism evidence="8 9">
    <name type="scientific">Staphylothermus marinus (strain ATCC 43588 / DSM 3639 / JCM 9404 / F1)</name>
    <dbReference type="NCBI Taxonomy" id="399550"/>
    <lineage>
        <taxon>Archaea</taxon>
        <taxon>Thermoproteota</taxon>
        <taxon>Thermoprotei</taxon>
        <taxon>Desulfurococcales</taxon>
        <taxon>Desulfurococcaceae</taxon>
        <taxon>Staphylothermus</taxon>
    </lineage>
</organism>
<accession>A3DP03</accession>
<dbReference type="KEGG" id="smr:Smar_1272"/>
<dbReference type="Proteomes" id="UP000000254">
    <property type="component" value="Chromosome"/>
</dbReference>
<dbReference type="PANTHER" id="PTHR10806">
    <property type="entry name" value="SIGNAL PEPTIDASE COMPLEX CATALYTIC SUBUNIT SEC11"/>
    <property type="match status" value="1"/>
</dbReference>
<evidence type="ECO:0000313" key="9">
    <source>
        <dbReference type="Proteomes" id="UP000000254"/>
    </source>
</evidence>
<evidence type="ECO:0000256" key="2">
    <source>
        <dbReference type="ARBA" id="ARBA00022670"/>
    </source>
</evidence>
<dbReference type="EMBL" id="CP000575">
    <property type="protein sequence ID" value="ABN70363.1"/>
    <property type="molecule type" value="Genomic_DNA"/>
</dbReference>
<dbReference type="eggNOG" id="arCOG01739">
    <property type="taxonomic scope" value="Archaea"/>
</dbReference>
<comment type="subcellular location">
    <subcellularLocation>
        <location evidence="1">Endomembrane system</location>
    </subcellularLocation>
</comment>
<protein>
    <submittedName>
        <fullName evidence="8">Peptidase S26B, signal peptidase</fullName>
    </submittedName>
</protein>
<keyword evidence="3 6" id="KW-0812">Transmembrane</keyword>
<dbReference type="STRING" id="399550.Smar_1272"/>
<keyword evidence="2" id="KW-0378">Hydrolase</keyword>
<keyword evidence="4 6" id="KW-1133">Transmembrane helix</keyword>
<dbReference type="InterPro" id="IPR036286">
    <property type="entry name" value="LexA/Signal_pep-like_sf"/>
</dbReference>
<reference evidence="9" key="1">
    <citation type="journal article" date="2009" name="BMC Genomics">
        <title>The complete genome sequence of Staphylothermus marinus reveals differences in sulfur metabolism among heterotrophic Crenarchaeota.</title>
        <authorList>
            <person name="Anderson I.J."/>
            <person name="Dharmarajan L."/>
            <person name="Rodriguez J."/>
            <person name="Hooper S."/>
            <person name="Porat I."/>
            <person name="Ulrich L.E."/>
            <person name="Elkins J.G."/>
            <person name="Mavromatis K."/>
            <person name="Sun H."/>
            <person name="Land M."/>
            <person name="Lapidus A."/>
            <person name="Lucas S."/>
            <person name="Barry K."/>
            <person name="Huber H."/>
            <person name="Zhulin I.B."/>
            <person name="Whitman W.B."/>
            <person name="Mukhopadhyay B."/>
            <person name="Woese C."/>
            <person name="Bristow J."/>
            <person name="Kyrpides N."/>
        </authorList>
    </citation>
    <scope>NUCLEOTIDE SEQUENCE [LARGE SCALE GENOMIC DNA]</scope>
    <source>
        <strain evidence="9">ATCC 43588 / DSM 3639 / JCM 9404 / F1</strain>
    </source>
</reference>
<dbReference type="InterPro" id="IPR015927">
    <property type="entry name" value="Peptidase_S24_S26A/B/C"/>
</dbReference>
<name>A3DP03_STAMF</name>
<evidence type="ECO:0000259" key="7">
    <source>
        <dbReference type="Pfam" id="PF00717"/>
    </source>
</evidence>
<sequence>MKKNEETGNEHSLIKKKRIDIIKYVLLILVIILALNIRTILYNVTGSTTPIAVVKGYSMFPILREGDIVFAYKPGPNEIHVGDIIIYRGLSGELIIHRVIRVIINENKYYYVTKGDNNQFPDYPEFQGPGIPYERVEGVVLEVDGSVFKIQYLGYLSIWFHGG</sequence>
<dbReference type="GO" id="GO:0016020">
    <property type="term" value="C:membrane"/>
    <property type="evidence" value="ECO:0007669"/>
    <property type="project" value="InterPro"/>
</dbReference>
<dbReference type="Pfam" id="PF00717">
    <property type="entry name" value="Peptidase_S24"/>
    <property type="match status" value="1"/>
</dbReference>
<dbReference type="AlphaFoldDB" id="A3DP03"/>
<evidence type="ECO:0000256" key="6">
    <source>
        <dbReference type="SAM" id="Phobius"/>
    </source>
</evidence>
<dbReference type="GO" id="GO:0004252">
    <property type="term" value="F:serine-type endopeptidase activity"/>
    <property type="evidence" value="ECO:0007669"/>
    <property type="project" value="InterPro"/>
</dbReference>
<evidence type="ECO:0000256" key="4">
    <source>
        <dbReference type="ARBA" id="ARBA00022989"/>
    </source>
</evidence>
<feature type="domain" description="Peptidase S24/S26A/S26B/S26C" evidence="7">
    <location>
        <begin position="44"/>
        <end position="121"/>
    </location>
</feature>
<dbReference type="MEROPS" id="S26.017"/>
<dbReference type="NCBIfam" id="TIGR02228">
    <property type="entry name" value="sigpep_I_arch"/>
    <property type="match status" value="1"/>
</dbReference>
<reference evidence="8 9" key="2">
    <citation type="journal article" date="2009" name="Stand. Genomic Sci.">
        <title>Complete genome sequence of Staphylothermus marinus Stetter and Fiala 1986 type strain F1.</title>
        <authorList>
            <person name="Anderson I.J."/>
            <person name="Sun H."/>
            <person name="Lapidus A."/>
            <person name="Copeland A."/>
            <person name="Glavina Del Rio T."/>
            <person name="Tice H."/>
            <person name="Dalin E."/>
            <person name="Lucas S."/>
            <person name="Barry K."/>
            <person name="Land M."/>
            <person name="Richardson P."/>
            <person name="Huber H."/>
            <person name="Kyrpides N.C."/>
        </authorList>
    </citation>
    <scope>NUCLEOTIDE SEQUENCE [LARGE SCALE GENOMIC DNA]</scope>
    <source>
        <strain evidence="9">ATCC 43588 / DSM 3639 / JCM 9404 / F1</strain>
    </source>
</reference>
<keyword evidence="2" id="KW-0645">Protease</keyword>
<dbReference type="GeneID" id="4907323"/>
<dbReference type="RefSeq" id="WP_011839554.1">
    <property type="nucleotide sequence ID" value="NC_009033.1"/>
</dbReference>
<evidence type="ECO:0000313" key="8">
    <source>
        <dbReference type="EMBL" id="ABN70363.1"/>
    </source>
</evidence>
<feature type="transmembrane region" description="Helical" evidence="6">
    <location>
        <begin position="21"/>
        <end position="41"/>
    </location>
</feature>
<evidence type="ECO:0000256" key="5">
    <source>
        <dbReference type="ARBA" id="ARBA00023136"/>
    </source>
</evidence>
<evidence type="ECO:0000256" key="1">
    <source>
        <dbReference type="ARBA" id="ARBA00004308"/>
    </source>
</evidence>
<dbReference type="InterPro" id="IPR001733">
    <property type="entry name" value="Peptidase_S26B"/>
</dbReference>
<evidence type="ECO:0000256" key="3">
    <source>
        <dbReference type="ARBA" id="ARBA00022692"/>
    </source>
</evidence>
<dbReference type="HOGENOM" id="CLU_089996_4_0_2"/>
<dbReference type="CDD" id="cd06530">
    <property type="entry name" value="S26_SPase_I"/>
    <property type="match status" value="1"/>
</dbReference>
<dbReference type="InterPro" id="IPR019533">
    <property type="entry name" value="Peptidase_S26"/>
</dbReference>